<dbReference type="Proteomes" id="UP001292094">
    <property type="component" value="Unassembled WGS sequence"/>
</dbReference>
<feature type="compositionally biased region" description="Polar residues" evidence="6">
    <location>
        <begin position="347"/>
        <end position="358"/>
    </location>
</feature>
<feature type="compositionally biased region" description="Polar residues" evidence="6">
    <location>
        <begin position="213"/>
        <end position="224"/>
    </location>
</feature>
<dbReference type="GO" id="GO:0005096">
    <property type="term" value="F:GTPase activator activity"/>
    <property type="evidence" value="ECO:0007669"/>
    <property type="project" value="UniProtKB-KW"/>
</dbReference>
<feature type="compositionally biased region" description="Low complexity" evidence="6">
    <location>
        <begin position="335"/>
        <end position="346"/>
    </location>
</feature>
<feature type="region of interest" description="Disordered" evidence="6">
    <location>
        <begin position="325"/>
        <end position="358"/>
    </location>
</feature>
<keyword evidence="9" id="KW-1185">Reference proteome</keyword>
<protein>
    <recommendedName>
        <fullName evidence="7">Arf-GAP domain-containing protein</fullName>
    </recommendedName>
</protein>
<evidence type="ECO:0000256" key="2">
    <source>
        <dbReference type="ARBA" id="ARBA00022723"/>
    </source>
</evidence>
<organism evidence="8 9">
    <name type="scientific">Petrolisthes manimaculis</name>
    <dbReference type="NCBI Taxonomy" id="1843537"/>
    <lineage>
        <taxon>Eukaryota</taxon>
        <taxon>Metazoa</taxon>
        <taxon>Ecdysozoa</taxon>
        <taxon>Arthropoda</taxon>
        <taxon>Crustacea</taxon>
        <taxon>Multicrustacea</taxon>
        <taxon>Malacostraca</taxon>
        <taxon>Eumalacostraca</taxon>
        <taxon>Eucarida</taxon>
        <taxon>Decapoda</taxon>
        <taxon>Pleocyemata</taxon>
        <taxon>Anomura</taxon>
        <taxon>Galatheoidea</taxon>
        <taxon>Porcellanidae</taxon>
        <taxon>Petrolisthes</taxon>
    </lineage>
</organism>
<sequence length="626" mass="69764">MAETRPSKTDIEAVFKRLRALQTNKVCFDCGAMNPTWSSTTYGVFICFFCSGVHRSLGVHLTFVKSTQLDTNWTWLHLRKMQLGGNMNAKTFFQQHNCTTSDAKKKYNSTAAQLYREKLNQLANQAMRIHGTTANIDVGVSEVPAPEEKKEVDFFDEYVNSAAPGSPDLASAQPGFFTSMNSSLSNGSNENTGTGEEPDVEAALNMTPAEVQKLTSQPRKSTIGQRKPASKLGVKKTGGLGAQRVKKDFGAIEKEAVRNDQLRQEAKELSKEEQQQFFQSLERAYYEDMSLARKREEERMKRTDPNNLSARCLLLGNKTSPSASFWENELEKNNTTTSSSRVSSASKLGNHSSSKVSASANYKYTPVEDTLAQQKFGNAEAISSDMFFQERDPNAEIRSTLAQYEGSSSISSANLFDGGQSQRQQYSGGSLQAPDLDEKQDDPDLITRLEPLPAFPLDQEAKLTAAIMYVEDHALKDFNTAKVEKACGVGVEVSQCKIEEAVAQVIRKHTEKQSMNMEDFLKTVHFHVPEQNHRTEGYVITENTNSILKEHLKITESHRLFHPTLLLTPTPLSITTIPHFRPSPTFLSIPHYITPTHITLSPPTSPPPHISIPYHITFISLYSTPF</sequence>
<evidence type="ECO:0000256" key="6">
    <source>
        <dbReference type="SAM" id="MobiDB-lite"/>
    </source>
</evidence>
<name>A0AAE1NXP5_9EUCA</name>
<dbReference type="GO" id="GO:0008270">
    <property type="term" value="F:zinc ion binding"/>
    <property type="evidence" value="ECO:0007669"/>
    <property type="project" value="UniProtKB-KW"/>
</dbReference>
<dbReference type="GO" id="GO:0006425">
    <property type="term" value="P:glutaminyl-tRNA aminoacylation"/>
    <property type="evidence" value="ECO:0007669"/>
    <property type="project" value="InterPro"/>
</dbReference>
<dbReference type="CDD" id="cd08831">
    <property type="entry name" value="ArfGap_ArfGap2_3_like"/>
    <property type="match status" value="1"/>
</dbReference>
<dbReference type="GO" id="GO:0000139">
    <property type="term" value="C:Golgi membrane"/>
    <property type="evidence" value="ECO:0007669"/>
    <property type="project" value="GOC"/>
</dbReference>
<dbReference type="Pfam" id="PF04558">
    <property type="entry name" value="tRNA_synt_1c_R1"/>
    <property type="match status" value="1"/>
</dbReference>
<dbReference type="FunFam" id="1.10.220.150:FF:000004">
    <property type="entry name" value="Putative ADP-ribosylation factor GTPase-activating protein 2"/>
    <property type="match status" value="1"/>
</dbReference>
<dbReference type="GO" id="GO:0004819">
    <property type="term" value="F:glutamine-tRNA ligase activity"/>
    <property type="evidence" value="ECO:0007669"/>
    <property type="project" value="InterPro"/>
</dbReference>
<keyword evidence="4" id="KW-0862">Zinc</keyword>
<reference evidence="8" key="1">
    <citation type="submission" date="2023-11" db="EMBL/GenBank/DDBJ databases">
        <title>Genome assemblies of two species of porcelain crab, Petrolisthes cinctipes and Petrolisthes manimaculis (Anomura: Porcellanidae).</title>
        <authorList>
            <person name="Angst P."/>
        </authorList>
    </citation>
    <scope>NUCLEOTIDE SEQUENCE</scope>
    <source>
        <strain evidence="8">PB745_02</strain>
        <tissue evidence="8">Gill</tissue>
    </source>
</reference>
<evidence type="ECO:0000313" key="9">
    <source>
        <dbReference type="Proteomes" id="UP001292094"/>
    </source>
</evidence>
<dbReference type="PROSITE" id="PS50115">
    <property type="entry name" value="ARFGAP"/>
    <property type="match status" value="1"/>
</dbReference>
<feature type="compositionally biased region" description="Polar residues" evidence="6">
    <location>
        <begin position="176"/>
        <end position="194"/>
    </location>
</feature>
<keyword evidence="1" id="KW-0343">GTPase activation</keyword>
<evidence type="ECO:0000256" key="3">
    <source>
        <dbReference type="ARBA" id="ARBA00022771"/>
    </source>
</evidence>
<dbReference type="GO" id="GO:0048205">
    <property type="term" value="P:COPI coating of Golgi vesicle"/>
    <property type="evidence" value="ECO:0007669"/>
    <property type="project" value="TreeGrafter"/>
</dbReference>
<dbReference type="SUPFAM" id="SSF57863">
    <property type="entry name" value="ArfGap/RecO-like zinc finger"/>
    <property type="match status" value="1"/>
</dbReference>
<dbReference type="AlphaFoldDB" id="A0AAE1NXP5"/>
<gene>
    <name evidence="8" type="ORF">Pmani_030316</name>
</gene>
<accession>A0AAE1NXP5</accession>
<dbReference type="Gene3D" id="1.10.220.150">
    <property type="entry name" value="Arf GTPase activating protein"/>
    <property type="match status" value="1"/>
</dbReference>
<proteinExistence type="predicted"/>
<dbReference type="InterPro" id="IPR001164">
    <property type="entry name" value="ArfGAP_dom"/>
</dbReference>
<feature type="domain" description="Arf-GAP" evidence="7">
    <location>
        <begin position="12"/>
        <end position="128"/>
    </location>
</feature>
<feature type="region of interest" description="Disordered" evidence="6">
    <location>
        <begin position="412"/>
        <end position="440"/>
    </location>
</feature>
<dbReference type="EMBL" id="JAWZYT010003680">
    <property type="protein sequence ID" value="KAK4297252.1"/>
    <property type="molecule type" value="Genomic_DNA"/>
</dbReference>
<evidence type="ECO:0000256" key="1">
    <source>
        <dbReference type="ARBA" id="ARBA00022468"/>
    </source>
</evidence>
<comment type="caution">
    <text evidence="8">The sequence shown here is derived from an EMBL/GenBank/DDBJ whole genome shotgun (WGS) entry which is preliminary data.</text>
</comment>
<dbReference type="GO" id="GO:0005524">
    <property type="term" value="F:ATP binding"/>
    <property type="evidence" value="ECO:0007669"/>
    <property type="project" value="InterPro"/>
</dbReference>
<dbReference type="SMART" id="SM00105">
    <property type="entry name" value="ArfGap"/>
    <property type="match status" value="1"/>
</dbReference>
<feature type="region of interest" description="Disordered" evidence="6">
    <location>
        <begin position="212"/>
        <end position="238"/>
    </location>
</feature>
<feature type="region of interest" description="Disordered" evidence="6">
    <location>
        <begin position="165"/>
        <end position="198"/>
    </location>
</feature>
<dbReference type="InterPro" id="IPR037278">
    <property type="entry name" value="ARFGAP/RecO"/>
</dbReference>
<evidence type="ECO:0000256" key="5">
    <source>
        <dbReference type="PROSITE-ProRule" id="PRU00288"/>
    </source>
</evidence>
<keyword evidence="3 5" id="KW-0863">Zinc-finger</keyword>
<feature type="compositionally biased region" description="Low complexity" evidence="6">
    <location>
        <begin position="418"/>
        <end position="430"/>
    </location>
</feature>
<evidence type="ECO:0000256" key="4">
    <source>
        <dbReference type="ARBA" id="ARBA00022833"/>
    </source>
</evidence>
<keyword evidence="2" id="KW-0479">Metal-binding</keyword>
<dbReference type="PANTHER" id="PTHR45686:SF4">
    <property type="entry name" value="ADP-RIBOSYLATION FACTOR GTPASE ACTIVATING PROTEIN 3, ISOFORM H"/>
    <property type="match status" value="1"/>
</dbReference>
<evidence type="ECO:0000259" key="7">
    <source>
        <dbReference type="PROSITE" id="PS50115"/>
    </source>
</evidence>
<dbReference type="PANTHER" id="PTHR45686">
    <property type="entry name" value="ADP-RIBOSYLATION FACTOR GTPASE ACTIVATING PROTEIN 3, ISOFORM H-RELATED"/>
    <property type="match status" value="1"/>
</dbReference>
<dbReference type="InterPro" id="IPR038508">
    <property type="entry name" value="ArfGAP_dom_sf"/>
</dbReference>
<dbReference type="InterPro" id="IPR007639">
    <property type="entry name" value="Gln-tRNA-synth_Ib_RNA-bd_N"/>
</dbReference>
<evidence type="ECO:0000313" key="8">
    <source>
        <dbReference type="EMBL" id="KAK4297252.1"/>
    </source>
</evidence>
<dbReference type="Pfam" id="PF01412">
    <property type="entry name" value="ArfGap"/>
    <property type="match status" value="1"/>
</dbReference>
<dbReference type="PRINTS" id="PR00405">
    <property type="entry name" value="REVINTRACTNG"/>
</dbReference>